<dbReference type="Gene3D" id="3.10.450.50">
    <property type="match status" value="1"/>
</dbReference>
<evidence type="ECO:0000313" key="2">
    <source>
        <dbReference type="EMBL" id="BCM84008.1"/>
    </source>
</evidence>
<organism evidence="2 3">
    <name type="scientific">Methylobacterium indicum</name>
    <dbReference type="NCBI Taxonomy" id="1775910"/>
    <lineage>
        <taxon>Bacteria</taxon>
        <taxon>Pseudomonadati</taxon>
        <taxon>Pseudomonadota</taxon>
        <taxon>Alphaproteobacteria</taxon>
        <taxon>Hyphomicrobiales</taxon>
        <taxon>Methylobacteriaceae</taxon>
        <taxon>Methylobacterium</taxon>
    </lineage>
</organism>
<gene>
    <name evidence="2" type="ORF">mvi_24690</name>
</gene>
<evidence type="ECO:0000313" key="3">
    <source>
        <dbReference type="Proteomes" id="UP000663508"/>
    </source>
</evidence>
<dbReference type="SUPFAM" id="SSF54427">
    <property type="entry name" value="NTF2-like"/>
    <property type="match status" value="1"/>
</dbReference>
<name>A0A8H8WT76_9HYPH</name>
<dbReference type="KEGG" id="mind:mvi_24690"/>
<protein>
    <recommendedName>
        <fullName evidence="1">DUF4440 domain-containing protein</fullName>
    </recommendedName>
</protein>
<proteinExistence type="predicted"/>
<dbReference type="RefSeq" id="WP_207183014.1">
    <property type="nucleotide sequence ID" value="NZ_AP024145.1"/>
</dbReference>
<accession>A0A8H8WT76</accession>
<evidence type="ECO:0000259" key="1">
    <source>
        <dbReference type="Pfam" id="PF14534"/>
    </source>
</evidence>
<reference evidence="2" key="1">
    <citation type="submission" date="2020-11" db="EMBL/GenBank/DDBJ databases">
        <title>Complete genome sequence of a novel pathogenic Methylobacterium strain isolated from rice in Vietnam.</title>
        <authorList>
            <person name="Lai K."/>
            <person name="Okazaki S."/>
            <person name="Higashi K."/>
            <person name="Mori H."/>
            <person name="Toyoda A."/>
            <person name="Kurokawa K."/>
        </authorList>
    </citation>
    <scope>NUCLEOTIDE SEQUENCE</scope>
    <source>
        <strain evidence="2">VL1</strain>
    </source>
</reference>
<dbReference type="AlphaFoldDB" id="A0A8H8WT76"/>
<dbReference type="InterPro" id="IPR032710">
    <property type="entry name" value="NTF2-like_dom_sf"/>
</dbReference>
<feature type="domain" description="DUF4440" evidence="1">
    <location>
        <begin position="16"/>
        <end position="121"/>
    </location>
</feature>
<dbReference type="Proteomes" id="UP000663508">
    <property type="component" value="Chromosome"/>
</dbReference>
<dbReference type="EMBL" id="AP024145">
    <property type="protein sequence ID" value="BCM84008.1"/>
    <property type="molecule type" value="Genomic_DNA"/>
</dbReference>
<dbReference type="InterPro" id="IPR027843">
    <property type="entry name" value="DUF4440"/>
</dbReference>
<dbReference type="Pfam" id="PF14534">
    <property type="entry name" value="DUF4440"/>
    <property type="match status" value="1"/>
</dbReference>
<sequence length="133" mass="14853">MAVEIRMASPSKMDLVRGLEERLHDPAIRSSPDKVAALLADDFLEFGRSGAAYGKDEIVRRLATEQGRERSELIAYGYELRILSAGVVLLTYRTVRKVEGAPDLHTLRSSVWKLIDGNWQMAFHQGTPTVAKI</sequence>